<keyword evidence="5" id="KW-0479">Metal-binding</keyword>
<keyword evidence="6 10" id="KW-0378">Hydrolase</keyword>
<keyword evidence="7" id="KW-0460">Magnesium</keyword>
<dbReference type="OMA" id="HPESCYV"/>
<evidence type="ECO:0000259" key="11">
    <source>
        <dbReference type="PROSITE" id="PS51746"/>
    </source>
</evidence>
<feature type="domain" description="PPM-type phosphatase" evidence="11">
    <location>
        <begin position="43"/>
        <end position="349"/>
    </location>
</feature>
<evidence type="ECO:0000256" key="4">
    <source>
        <dbReference type="ARBA" id="ARBA00013081"/>
    </source>
</evidence>
<sequence length="385" mass="42978">MLAWLAKTVAACWHPVERYTHGSSSMTDRNDALLWYRDLGQHAFGEFSIAVVQANALLEDQSQIETGPYGTFIGVYDGHGGPEAARYVNEHLFKNFQKIVREQQGTMSIDVLRKAFLATEEGFLNHVAGLWDVKPQTAGVGTCCLVGVLWGGMLYVANVGDSRAVIGTSRSRSSHAEVGAGQLSVEHNASSEAIRHELKSMHPDDPQIVMLKHGVWRVKGIIQVSRSIGDFYLKKQEYNREPLNPRLRLSEPLRRPVLTAEPSVNVHVVQSMDRFLIFASDGLWEHLSNQEAVDIVQNHPRSGIARRLIKAALQEAARKREMRYSDLKKIDRGIRRHFHDDITVVVIFLDHDLISRGASISPMSIRGGVDTLEAVGSTERVASRM</sequence>
<dbReference type="HOGENOM" id="CLU_013173_2_0_1"/>
<dbReference type="CDD" id="cd00143">
    <property type="entry name" value="PP2Cc"/>
    <property type="match status" value="1"/>
</dbReference>
<dbReference type="GO" id="GO:0016020">
    <property type="term" value="C:membrane"/>
    <property type="evidence" value="ECO:0007669"/>
    <property type="project" value="UniProtKB-ARBA"/>
</dbReference>
<reference evidence="12 13" key="1">
    <citation type="journal article" date="2011" name="Science">
        <title>The Selaginella genome identifies genetic changes associated with the evolution of vascular plants.</title>
        <authorList>
            <person name="Banks J.A."/>
            <person name="Nishiyama T."/>
            <person name="Hasebe M."/>
            <person name="Bowman J.L."/>
            <person name="Gribskov M."/>
            <person name="dePamphilis C."/>
            <person name="Albert V.A."/>
            <person name="Aono N."/>
            <person name="Aoyama T."/>
            <person name="Ambrose B.A."/>
            <person name="Ashton N.W."/>
            <person name="Axtell M.J."/>
            <person name="Barker E."/>
            <person name="Barker M.S."/>
            <person name="Bennetzen J.L."/>
            <person name="Bonawitz N.D."/>
            <person name="Chapple C."/>
            <person name="Cheng C."/>
            <person name="Correa L.G."/>
            <person name="Dacre M."/>
            <person name="DeBarry J."/>
            <person name="Dreyer I."/>
            <person name="Elias M."/>
            <person name="Engstrom E.M."/>
            <person name="Estelle M."/>
            <person name="Feng L."/>
            <person name="Finet C."/>
            <person name="Floyd S.K."/>
            <person name="Frommer W.B."/>
            <person name="Fujita T."/>
            <person name="Gramzow L."/>
            <person name="Gutensohn M."/>
            <person name="Harholt J."/>
            <person name="Hattori M."/>
            <person name="Heyl A."/>
            <person name="Hirai T."/>
            <person name="Hiwatashi Y."/>
            <person name="Ishikawa M."/>
            <person name="Iwata M."/>
            <person name="Karol K.G."/>
            <person name="Koehler B."/>
            <person name="Kolukisaoglu U."/>
            <person name="Kubo M."/>
            <person name="Kurata T."/>
            <person name="Lalonde S."/>
            <person name="Li K."/>
            <person name="Li Y."/>
            <person name="Litt A."/>
            <person name="Lyons E."/>
            <person name="Manning G."/>
            <person name="Maruyama T."/>
            <person name="Michael T.P."/>
            <person name="Mikami K."/>
            <person name="Miyazaki S."/>
            <person name="Morinaga S."/>
            <person name="Murata T."/>
            <person name="Mueller-Roeber B."/>
            <person name="Nelson D.R."/>
            <person name="Obara M."/>
            <person name="Oguri Y."/>
            <person name="Olmstead R.G."/>
            <person name="Onodera N."/>
            <person name="Petersen B.L."/>
            <person name="Pils B."/>
            <person name="Prigge M."/>
            <person name="Rensing S.A."/>
            <person name="Riano-Pachon D.M."/>
            <person name="Roberts A.W."/>
            <person name="Sato Y."/>
            <person name="Scheller H.V."/>
            <person name="Schulz B."/>
            <person name="Schulz C."/>
            <person name="Shakirov E.V."/>
            <person name="Shibagaki N."/>
            <person name="Shinohara N."/>
            <person name="Shippen D.E."/>
            <person name="Soerensen I."/>
            <person name="Sotooka R."/>
            <person name="Sugimoto N."/>
            <person name="Sugita M."/>
            <person name="Sumikawa N."/>
            <person name="Tanurdzic M."/>
            <person name="Theissen G."/>
            <person name="Ulvskov P."/>
            <person name="Wakazuki S."/>
            <person name="Weng J.K."/>
            <person name="Willats W.W."/>
            <person name="Wipf D."/>
            <person name="Wolf P.G."/>
            <person name="Yang L."/>
            <person name="Zimmer A.D."/>
            <person name="Zhu Q."/>
            <person name="Mitros T."/>
            <person name="Hellsten U."/>
            <person name="Loque D."/>
            <person name="Otillar R."/>
            <person name="Salamov A."/>
            <person name="Schmutz J."/>
            <person name="Shapiro H."/>
            <person name="Lindquist E."/>
            <person name="Lucas S."/>
            <person name="Rokhsar D."/>
            <person name="Grigoriev I.V."/>
        </authorList>
    </citation>
    <scope>NUCLEOTIDE SEQUENCE [LARGE SCALE GENOMIC DNA]</scope>
</reference>
<evidence type="ECO:0000313" key="13">
    <source>
        <dbReference type="Proteomes" id="UP000001514"/>
    </source>
</evidence>
<evidence type="ECO:0000256" key="7">
    <source>
        <dbReference type="ARBA" id="ARBA00022842"/>
    </source>
</evidence>
<dbReference type="EC" id="3.1.3.16" evidence="4"/>
<evidence type="ECO:0000256" key="2">
    <source>
        <dbReference type="ARBA" id="ARBA00001946"/>
    </source>
</evidence>
<evidence type="ECO:0000256" key="9">
    <source>
        <dbReference type="ARBA" id="ARBA00023211"/>
    </source>
</evidence>
<dbReference type="EMBL" id="GL377645">
    <property type="protein sequence ID" value="EFJ11604.1"/>
    <property type="molecule type" value="Genomic_DNA"/>
</dbReference>
<evidence type="ECO:0000256" key="3">
    <source>
        <dbReference type="ARBA" id="ARBA00006702"/>
    </source>
</evidence>
<dbReference type="Gene3D" id="3.60.40.10">
    <property type="entry name" value="PPM-type phosphatase domain"/>
    <property type="match status" value="1"/>
</dbReference>
<dbReference type="SMART" id="SM00332">
    <property type="entry name" value="PP2Cc"/>
    <property type="match status" value="1"/>
</dbReference>
<dbReference type="OrthoDB" id="420076at2759"/>
<comment type="similarity">
    <text evidence="3 10">Belongs to the PP2C family.</text>
</comment>
<evidence type="ECO:0000256" key="5">
    <source>
        <dbReference type="ARBA" id="ARBA00022723"/>
    </source>
</evidence>
<dbReference type="GO" id="GO:1902531">
    <property type="term" value="P:regulation of intracellular signal transduction"/>
    <property type="evidence" value="ECO:0000318"/>
    <property type="project" value="GO_Central"/>
</dbReference>
<keyword evidence="13" id="KW-1185">Reference proteome</keyword>
<evidence type="ECO:0000256" key="6">
    <source>
        <dbReference type="ARBA" id="ARBA00022801"/>
    </source>
</evidence>
<dbReference type="FunCoup" id="D8SVF4">
    <property type="interactions" value="4324"/>
</dbReference>
<evidence type="ECO:0000256" key="1">
    <source>
        <dbReference type="ARBA" id="ARBA00001936"/>
    </source>
</evidence>
<dbReference type="PANTHER" id="PTHR47992">
    <property type="entry name" value="PROTEIN PHOSPHATASE"/>
    <property type="match status" value="1"/>
</dbReference>
<dbReference type="InParanoid" id="D8SVF4"/>
<evidence type="ECO:0000256" key="8">
    <source>
        <dbReference type="ARBA" id="ARBA00022912"/>
    </source>
</evidence>
<dbReference type="GO" id="GO:0046872">
    <property type="term" value="F:metal ion binding"/>
    <property type="evidence" value="ECO:0007669"/>
    <property type="project" value="UniProtKB-KW"/>
</dbReference>
<dbReference type="STRING" id="88036.D8SVF4"/>
<dbReference type="Pfam" id="PF00481">
    <property type="entry name" value="PP2C"/>
    <property type="match status" value="1"/>
</dbReference>
<dbReference type="eggNOG" id="KOG0700">
    <property type="taxonomic scope" value="Eukaryota"/>
</dbReference>
<dbReference type="InterPro" id="IPR001932">
    <property type="entry name" value="PPM-type_phosphatase-like_dom"/>
</dbReference>
<proteinExistence type="inferred from homology"/>
<keyword evidence="8 10" id="KW-0904">Protein phosphatase</keyword>
<dbReference type="AlphaFoldDB" id="D8SVF4"/>
<evidence type="ECO:0000313" key="12">
    <source>
        <dbReference type="EMBL" id="EFJ11604.1"/>
    </source>
</evidence>
<dbReference type="GO" id="GO:0004722">
    <property type="term" value="F:protein serine/threonine phosphatase activity"/>
    <property type="evidence" value="ECO:0000318"/>
    <property type="project" value="GO_Central"/>
</dbReference>
<dbReference type="KEGG" id="smo:SELMODRAFT_183083"/>
<comment type="cofactor">
    <cofactor evidence="1">
        <name>Mn(2+)</name>
        <dbReference type="ChEBI" id="CHEBI:29035"/>
    </cofactor>
</comment>
<comment type="cofactor">
    <cofactor evidence="2">
        <name>Mg(2+)</name>
        <dbReference type="ChEBI" id="CHEBI:18420"/>
    </cofactor>
</comment>
<protein>
    <recommendedName>
        <fullName evidence="4">protein-serine/threonine phosphatase</fullName>
        <ecNumber evidence="4">3.1.3.16</ecNumber>
    </recommendedName>
</protein>
<dbReference type="PROSITE" id="PS01032">
    <property type="entry name" value="PPM_1"/>
    <property type="match status" value="1"/>
</dbReference>
<dbReference type="InterPro" id="IPR036457">
    <property type="entry name" value="PPM-type-like_dom_sf"/>
</dbReference>
<keyword evidence="9" id="KW-0464">Manganese</keyword>
<organism evidence="13">
    <name type="scientific">Selaginella moellendorffii</name>
    <name type="common">Spikemoss</name>
    <dbReference type="NCBI Taxonomy" id="88036"/>
    <lineage>
        <taxon>Eukaryota</taxon>
        <taxon>Viridiplantae</taxon>
        <taxon>Streptophyta</taxon>
        <taxon>Embryophyta</taxon>
        <taxon>Tracheophyta</taxon>
        <taxon>Lycopodiopsida</taxon>
        <taxon>Selaginellales</taxon>
        <taxon>Selaginellaceae</taxon>
        <taxon>Selaginella</taxon>
    </lineage>
</organism>
<dbReference type="InterPro" id="IPR015655">
    <property type="entry name" value="PP2C"/>
</dbReference>
<dbReference type="InterPro" id="IPR000222">
    <property type="entry name" value="PP2C_BS"/>
</dbReference>
<dbReference type="SUPFAM" id="SSF81606">
    <property type="entry name" value="PP2C-like"/>
    <property type="match status" value="1"/>
</dbReference>
<evidence type="ECO:0000256" key="10">
    <source>
        <dbReference type="RuleBase" id="RU003465"/>
    </source>
</evidence>
<dbReference type="PROSITE" id="PS51746">
    <property type="entry name" value="PPM_2"/>
    <property type="match status" value="1"/>
</dbReference>
<accession>D8SVF4</accession>
<dbReference type="FunFam" id="3.60.40.10:FF:000008">
    <property type="entry name" value="Phosphatase 2C family protein"/>
    <property type="match status" value="1"/>
</dbReference>
<dbReference type="Proteomes" id="UP000001514">
    <property type="component" value="Unassembled WGS sequence"/>
</dbReference>
<dbReference type="Gramene" id="EFJ11604">
    <property type="protein sequence ID" value="EFJ11604"/>
    <property type="gene ID" value="SELMODRAFT_183083"/>
</dbReference>
<gene>
    <name evidence="12" type="ORF">SELMODRAFT_183083</name>
</gene>
<name>D8SVF4_SELML</name>